<evidence type="ECO:0000256" key="1">
    <source>
        <dbReference type="SAM" id="MobiDB-lite"/>
    </source>
</evidence>
<feature type="compositionally biased region" description="Basic residues" evidence="1">
    <location>
        <begin position="407"/>
        <end position="416"/>
    </location>
</feature>
<proteinExistence type="predicted"/>
<organism evidence="2 3">
    <name type="scientific">Cercophora samala</name>
    <dbReference type="NCBI Taxonomy" id="330535"/>
    <lineage>
        <taxon>Eukaryota</taxon>
        <taxon>Fungi</taxon>
        <taxon>Dikarya</taxon>
        <taxon>Ascomycota</taxon>
        <taxon>Pezizomycotina</taxon>
        <taxon>Sordariomycetes</taxon>
        <taxon>Sordariomycetidae</taxon>
        <taxon>Sordariales</taxon>
        <taxon>Lasiosphaeriaceae</taxon>
        <taxon>Cercophora</taxon>
    </lineage>
</organism>
<feature type="compositionally biased region" description="Basic and acidic residues" evidence="1">
    <location>
        <begin position="384"/>
        <end position="406"/>
    </location>
</feature>
<name>A0AA40DF72_9PEZI</name>
<evidence type="ECO:0000313" key="2">
    <source>
        <dbReference type="EMBL" id="KAK0671385.1"/>
    </source>
</evidence>
<sequence>MNTAASPQPGTATDADIEVRSARARDIDAIYQLNLQQYFESPVWNHVFQGLSTERSEHCFYKEFESLIKEHIKYSIYDYRCFYLVAQIFNTSTNKQEIIASACFEWITNHHTTRNPSRAHIAHDRVHKVHSTLLDNIAKSHLEHKQDAEIRKSWETANPGIPISGYQDNYSTIADFFSTYHTRPSQPNIPQLPRPISERLPHVTQHFTTLEIQTLIPVLGTKKPKYATFSHLLDADLTYPGLWSCTSLAISPSTPHRQPAISHLLSWIHDAASLPLRSPPNNSPPGPDPICLCFPTGHPALPEIALCPSPSFTLRATFEVPVVPPKFYDGIIPSLSGSTAKGKRDTVAYNLYQATPAKREKEMWTECLYKPEYAKWFYEEESAREEREREEAKERRIKQAELEKEKKKQKKKKKKQQGANDGDSSAGNRSDGGSDSSMEVVQAQSRGSF</sequence>
<feature type="region of interest" description="Disordered" evidence="1">
    <location>
        <begin position="381"/>
        <end position="449"/>
    </location>
</feature>
<gene>
    <name evidence="2" type="ORF">QBC41DRAFT_300572</name>
</gene>
<dbReference type="EMBL" id="JAULSY010000021">
    <property type="protein sequence ID" value="KAK0671385.1"/>
    <property type="molecule type" value="Genomic_DNA"/>
</dbReference>
<evidence type="ECO:0000313" key="3">
    <source>
        <dbReference type="Proteomes" id="UP001174997"/>
    </source>
</evidence>
<feature type="compositionally biased region" description="Polar residues" evidence="1">
    <location>
        <begin position="418"/>
        <end position="449"/>
    </location>
</feature>
<dbReference type="AlphaFoldDB" id="A0AA40DF72"/>
<keyword evidence="3" id="KW-1185">Reference proteome</keyword>
<accession>A0AA40DF72</accession>
<reference evidence="2" key="1">
    <citation type="submission" date="2023-06" db="EMBL/GenBank/DDBJ databases">
        <title>Genome-scale phylogeny and comparative genomics of the fungal order Sordariales.</title>
        <authorList>
            <consortium name="Lawrence Berkeley National Laboratory"/>
            <person name="Hensen N."/>
            <person name="Bonometti L."/>
            <person name="Westerberg I."/>
            <person name="Brannstrom I.O."/>
            <person name="Guillou S."/>
            <person name="Cros-Aarteil S."/>
            <person name="Calhoun S."/>
            <person name="Haridas S."/>
            <person name="Kuo A."/>
            <person name="Mondo S."/>
            <person name="Pangilinan J."/>
            <person name="Riley R."/>
            <person name="Labutti K."/>
            <person name="Andreopoulos B."/>
            <person name="Lipzen A."/>
            <person name="Chen C."/>
            <person name="Yanf M."/>
            <person name="Daum C."/>
            <person name="Ng V."/>
            <person name="Clum A."/>
            <person name="Steindorff A."/>
            <person name="Ohm R."/>
            <person name="Martin F."/>
            <person name="Silar P."/>
            <person name="Natvig D."/>
            <person name="Lalanne C."/>
            <person name="Gautier V."/>
            <person name="Ament-Velasquez S.L."/>
            <person name="Kruys A."/>
            <person name="Hutchinson M.I."/>
            <person name="Powell A.J."/>
            <person name="Barry K."/>
            <person name="Miller A.N."/>
            <person name="Grigoriev I.V."/>
            <person name="Debuchy R."/>
            <person name="Gladieux P."/>
            <person name="Thoren M.H."/>
            <person name="Johannesson H."/>
        </authorList>
    </citation>
    <scope>NUCLEOTIDE SEQUENCE</scope>
    <source>
        <strain evidence="2">CBS 307.81</strain>
    </source>
</reference>
<comment type="caution">
    <text evidence="2">The sequence shown here is derived from an EMBL/GenBank/DDBJ whole genome shotgun (WGS) entry which is preliminary data.</text>
</comment>
<dbReference type="Proteomes" id="UP001174997">
    <property type="component" value="Unassembled WGS sequence"/>
</dbReference>
<protein>
    <submittedName>
        <fullName evidence="2">Uncharacterized protein</fullName>
    </submittedName>
</protein>